<dbReference type="InterPro" id="IPR036873">
    <property type="entry name" value="Rhodanese-like_dom_sf"/>
</dbReference>
<sequence length="294" mass="33741">MQSKYTSILYICIRSFLQNFFKKCAVLGKRIHLKKNTTSVTCPKEGNYNSSVVPKLRPKLERLPLETISTDRTIATLQDIEFALMTRTKITPLLNVETDLAGNIPSANTDKDSIFYISTRTAAQAISSTTKSNQNILLIDCRFPYEYEGGHIRNAYNCHLPQQIINLLCPPGWDTQPVAEVIIFYCEYSSHRAPKMAQYLRSMDRNAHLDNYPALSYPHLYIISKGYRLFYVEFPQLCVPPGGYTPMRPKNKQNMQRKYSIQQEYSLRHSEKDKQSKSNATLSIDALLSPRTHI</sequence>
<gene>
    <name evidence="8" type="ORF">GAYE_SCF06G2785</name>
</gene>
<evidence type="ECO:0000256" key="1">
    <source>
        <dbReference type="ARBA" id="ARBA00011065"/>
    </source>
</evidence>
<dbReference type="GO" id="GO:0110032">
    <property type="term" value="P:positive regulation of G2/MI transition of meiotic cell cycle"/>
    <property type="evidence" value="ECO:0007669"/>
    <property type="project" value="TreeGrafter"/>
</dbReference>
<evidence type="ECO:0000256" key="3">
    <source>
        <dbReference type="ARBA" id="ARBA00022618"/>
    </source>
</evidence>
<accession>A0AAV9IC19</accession>
<protein>
    <recommendedName>
        <fullName evidence="2">protein-tyrosine-phosphatase</fullName>
        <ecNumber evidence="2">3.1.3.48</ecNumber>
    </recommendedName>
</protein>
<dbReference type="PROSITE" id="PS50206">
    <property type="entry name" value="RHODANESE_3"/>
    <property type="match status" value="1"/>
</dbReference>
<dbReference type="AlphaFoldDB" id="A0AAV9IC19"/>
<dbReference type="SMART" id="SM00450">
    <property type="entry name" value="RHOD"/>
    <property type="match status" value="1"/>
</dbReference>
<name>A0AAV9IC19_9RHOD</name>
<keyword evidence="4" id="KW-0378">Hydrolase</keyword>
<evidence type="ECO:0000256" key="6">
    <source>
        <dbReference type="ARBA" id="ARBA00023306"/>
    </source>
</evidence>
<keyword evidence="6" id="KW-0131">Cell cycle</keyword>
<dbReference type="GO" id="GO:0005737">
    <property type="term" value="C:cytoplasm"/>
    <property type="evidence" value="ECO:0007669"/>
    <property type="project" value="TreeGrafter"/>
</dbReference>
<feature type="domain" description="Rhodanese" evidence="7">
    <location>
        <begin position="132"/>
        <end position="239"/>
    </location>
</feature>
<evidence type="ECO:0000256" key="4">
    <source>
        <dbReference type="ARBA" id="ARBA00022801"/>
    </source>
</evidence>
<organism evidence="8 9">
    <name type="scientific">Galdieria yellowstonensis</name>
    <dbReference type="NCBI Taxonomy" id="3028027"/>
    <lineage>
        <taxon>Eukaryota</taxon>
        <taxon>Rhodophyta</taxon>
        <taxon>Bangiophyceae</taxon>
        <taxon>Galdieriales</taxon>
        <taxon>Galdieriaceae</taxon>
        <taxon>Galdieria</taxon>
    </lineage>
</organism>
<keyword evidence="3" id="KW-0132">Cell division</keyword>
<dbReference type="SUPFAM" id="SSF52821">
    <property type="entry name" value="Rhodanese/Cell cycle control phosphatase"/>
    <property type="match status" value="1"/>
</dbReference>
<evidence type="ECO:0000256" key="5">
    <source>
        <dbReference type="ARBA" id="ARBA00022912"/>
    </source>
</evidence>
<keyword evidence="9" id="KW-1185">Reference proteome</keyword>
<dbReference type="GO" id="GO:0005634">
    <property type="term" value="C:nucleus"/>
    <property type="evidence" value="ECO:0007669"/>
    <property type="project" value="TreeGrafter"/>
</dbReference>
<dbReference type="GO" id="GO:0051301">
    <property type="term" value="P:cell division"/>
    <property type="evidence" value="ECO:0007669"/>
    <property type="project" value="UniProtKB-KW"/>
</dbReference>
<dbReference type="GO" id="GO:0010971">
    <property type="term" value="P:positive regulation of G2/M transition of mitotic cell cycle"/>
    <property type="evidence" value="ECO:0007669"/>
    <property type="project" value="TreeGrafter"/>
</dbReference>
<reference evidence="8 9" key="1">
    <citation type="submission" date="2022-07" db="EMBL/GenBank/DDBJ databases">
        <title>Genome-wide signatures of adaptation to extreme environments.</title>
        <authorList>
            <person name="Cho C.H."/>
            <person name="Yoon H.S."/>
        </authorList>
    </citation>
    <scope>NUCLEOTIDE SEQUENCE [LARGE SCALE GENOMIC DNA]</scope>
    <source>
        <strain evidence="8 9">108.79 E11</strain>
    </source>
</reference>
<dbReference type="PANTHER" id="PTHR10828">
    <property type="entry name" value="M-PHASE INDUCER PHOSPHATASE DUAL SPECIFICITY PHOSPHATASE CDC25"/>
    <property type="match status" value="1"/>
</dbReference>
<evidence type="ECO:0000313" key="9">
    <source>
        <dbReference type="Proteomes" id="UP001300502"/>
    </source>
</evidence>
<keyword evidence="5" id="KW-0904">Protein phosphatase</keyword>
<dbReference type="Proteomes" id="UP001300502">
    <property type="component" value="Unassembled WGS sequence"/>
</dbReference>
<evidence type="ECO:0000259" key="7">
    <source>
        <dbReference type="PROSITE" id="PS50206"/>
    </source>
</evidence>
<dbReference type="GO" id="GO:0004725">
    <property type="term" value="F:protein tyrosine phosphatase activity"/>
    <property type="evidence" value="ECO:0007669"/>
    <property type="project" value="UniProtKB-EC"/>
</dbReference>
<dbReference type="GO" id="GO:0000086">
    <property type="term" value="P:G2/M transition of mitotic cell cycle"/>
    <property type="evidence" value="ECO:0007669"/>
    <property type="project" value="TreeGrafter"/>
</dbReference>
<dbReference type="EC" id="3.1.3.48" evidence="2"/>
<proteinExistence type="inferred from homology"/>
<dbReference type="EMBL" id="JANCYU010000026">
    <property type="protein sequence ID" value="KAK4524883.1"/>
    <property type="molecule type" value="Genomic_DNA"/>
</dbReference>
<dbReference type="InterPro" id="IPR001763">
    <property type="entry name" value="Rhodanese-like_dom"/>
</dbReference>
<dbReference type="PANTHER" id="PTHR10828:SF17">
    <property type="entry name" value="PROTEIN-TYROSINE-PHOSPHATASE"/>
    <property type="match status" value="1"/>
</dbReference>
<evidence type="ECO:0000256" key="2">
    <source>
        <dbReference type="ARBA" id="ARBA00013064"/>
    </source>
</evidence>
<dbReference type="InterPro" id="IPR000751">
    <property type="entry name" value="MPI_Phosphatase"/>
</dbReference>
<evidence type="ECO:0000313" key="8">
    <source>
        <dbReference type="EMBL" id="KAK4524883.1"/>
    </source>
</evidence>
<dbReference type="Gene3D" id="3.40.250.10">
    <property type="entry name" value="Rhodanese-like domain"/>
    <property type="match status" value="1"/>
</dbReference>
<dbReference type="PRINTS" id="PR00716">
    <property type="entry name" value="MPIPHPHTASE"/>
</dbReference>
<comment type="similarity">
    <text evidence="1">Belongs to the MPI phosphatase family.</text>
</comment>
<dbReference type="Pfam" id="PF00581">
    <property type="entry name" value="Rhodanese"/>
    <property type="match status" value="1"/>
</dbReference>
<comment type="caution">
    <text evidence="8">The sequence shown here is derived from an EMBL/GenBank/DDBJ whole genome shotgun (WGS) entry which is preliminary data.</text>
</comment>